<reference evidence="1" key="1">
    <citation type="submission" date="2020-02" db="EMBL/GenBank/DDBJ databases">
        <authorList>
            <person name="Meier V. D."/>
        </authorList>
    </citation>
    <scope>NUCLEOTIDE SEQUENCE</scope>
    <source>
        <strain evidence="1">AVDCRST_MAG92</strain>
    </source>
</reference>
<gene>
    <name evidence="1" type="ORF">AVDCRST_MAG92-1912</name>
</gene>
<proteinExistence type="predicted"/>
<protein>
    <recommendedName>
        <fullName evidence="2">Signal peptidase I</fullName>
    </recommendedName>
</protein>
<organism evidence="1">
    <name type="scientific">uncultured Coleofasciculus sp</name>
    <dbReference type="NCBI Taxonomy" id="1267456"/>
    <lineage>
        <taxon>Bacteria</taxon>
        <taxon>Bacillati</taxon>
        <taxon>Cyanobacteriota</taxon>
        <taxon>Cyanophyceae</taxon>
        <taxon>Coleofasciculales</taxon>
        <taxon>Coleofasciculaceae</taxon>
        <taxon>Coleofasciculus</taxon>
        <taxon>environmental samples</taxon>
    </lineage>
</organism>
<dbReference type="EMBL" id="CADCTM010000281">
    <property type="protein sequence ID" value="CAA9248664.1"/>
    <property type="molecule type" value="Genomic_DNA"/>
</dbReference>
<dbReference type="InterPro" id="IPR011051">
    <property type="entry name" value="RmlC_Cupin_sf"/>
</dbReference>
<dbReference type="AlphaFoldDB" id="A0A6J4IFC2"/>
<evidence type="ECO:0008006" key="2">
    <source>
        <dbReference type="Google" id="ProtNLM"/>
    </source>
</evidence>
<dbReference type="SUPFAM" id="SSF51182">
    <property type="entry name" value="RmlC-like cupins"/>
    <property type="match status" value="1"/>
</dbReference>
<name>A0A6J4IFC2_9CYAN</name>
<accession>A0A6J4IFC2</accession>
<evidence type="ECO:0000313" key="1">
    <source>
        <dbReference type="EMBL" id="CAA9248664.1"/>
    </source>
</evidence>
<sequence length="125" mass="13971">MSPKIVLGNASAEGENRWGWVIGHFLTPTDDPRSTSLLEVKWGVHQAGETRQQWALNIEATTLSLLVKGRFHLQFPEQKVSLCNEGDYVLWLPGVPHTWEAELDSTVVTIRWPSKAGDSLEVPLP</sequence>